<evidence type="ECO:0000259" key="2">
    <source>
        <dbReference type="Pfam" id="PF12215"/>
    </source>
</evidence>
<dbReference type="InterPro" id="IPR024462">
    <property type="entry name" value="GH116_N"/>
</dbReference>
<dbReference type="InterPro" id="IPR008928">
    <property type="entry name" value="6-hairpin_glycosidase_sf"/>
</dbReference>
<comment type="caution">
    <text evidence="3">The sequence shown here is derived from an EMBL/GenBank/DDBJ whole genome shotgun (WGS) entry which is preliminary data.</text>
</comment>
<dbReference type="RefSeq" id="WP_346820452.1">
    <property type="nucleotide sequence ID" value="NZ_JBDKWZ010000003.1"/>
</dbReference>
<dbReference type="PANTHER" id="PTHR12654">
    <property type="entry name" value="BILE ACID BETA-GLUCOSIDASE-RELATED"/>
    <property type="match status" value="1"/>
</dbReference>
<dbReference type="PANTHER" id="PTHR12654:SF0">
    <property type="entry name" value="NON-LYSOSOMAL GLUCOSYLCERAMIDASE"/>
    <property type="match status" value="1"/>
</dbReference>
<sequence>MRLYNFQKIAVLALSMVLWCSGCRPVSEQQNASMFSPLLAEKGLTEADVQQFLQRGTPEVFSGNELDFIGMPIGGICAGQVYLGGDGQLWYWDIFNIKTLDPGGSGDKFYKNPMRQDHKFEQGFALKTTYQGKTQLKALNRKGFEDISFRGEYPIGKVDYQDEAFPVTTYLEAFSPFIPTDSENSGLPLIVLEYRIKNIKKEPVEVTLGGWLQNTATYFKGQPNQGRHVNRLHATGEMLQLVCLAEGDKALEELPDYGNMTLSLLKPGNAKGAAGSEVKGDFGAEQFFGALDNRSESQTAIGNKLIGGLSEAFVLQPEEEKTVTFLLSWYFPNLHKPESGLPGLKNLDNLRFYYHKKFSSSQAVANYVAGNQALIRNTKNWNETWYNSSLPYWFLDRSFVNTSTLATTACYRFDDLTEDPDNEGRFYAWEGVYLGDGTCTHVFHYEQALGRLFPNLARQLRSQVDFGLSYQENGIISYRGELSHQGHHDGRGHAVDGQTGTILRAYREHTMSPDREFLETYWPKIKNSVKVLIAQDQEKTGATDGILEGAQYNTLDRIWFGKIPWISTMYNAALLAGAAMAEEAGDIAFAKQCKEIADKGYRNLPKELFNGEYFIQQLDSGHLEAPNTNQGCHIDQVLGQAWAWQAGLGRVLPEKETRQALQALFRYNFLPDVGPYLDSAFIKPQRFYALPGEGGTLICSFPQGGEKMAPGKINSEWEKLVVGYFSECMTGFTWQAASHMIAEGQLPEGFAVIKAIHDRYHPSRRNPYNEIEYGNHYTRAMASYGAFVAVSGFTYHGPEGRIGFTPKLHPEDFHSAFVSAQGWGSFSQKRTSKLQTNMLSLKYGQLFLKEWNVVLPQGNTAKSIKLRLNDQDIPVRFEQINDQHYTLTFESGTLQAGDHLEAEISYE</sequence>
<dbReference type="Proteomes" id="UP001403385">
    <property type="component" value="Unassembled WGS sequence"/>
</dbReference>
<keyword evidence="3" id="KW-0326">Glycosidase</keyword>
<name>A0AAW9S5F9_9BACT</name>
<keyword evidence="3" id="KW-0378">Hydrolase</keyword>
<dbReference type="AlphaFoldDB" id="A0AAW9S5F9"/>
<reference evidence="3 4" key="1">
    <citation type="submission" date="2024-04" db="EMBL/GenBank/DDBJ databases">
        <title>Novel genus in family Flammeovirgaceae.</title>
        <authorList>
            <person name="Nguyen T.H."/>
            <person name="Vuong T.Q."/>
            <person name="Le H."/>
            <person name="Kim S.-G."/>
        </authorList>
    </citation>
    <scope>NUCLEOTIDE SEQUENCE [LARGE SCALE GENOMIC DNA]</scope>
    <source>
        <strain evidence="3 4">JCM 23209</strain>
    </source>
</reference>
<dbReference type="InterPro" id="IPR006775">
    <property type="entry name" value="GH116_catalytic"/>
</dbReference>
<feature type="domain" description="Glycosyl-hydrolase family 116 N-terminal" evidence="2">
    <location>
        <begin position="70"/>
        <end position="371"/>
    </location>
</feature>
<dbReference type="GO" id="GO:0005975">
    <property type="term" value="P:carbohydrate metabolic process"/>
    <property type="evidence" value="ECO:0007669"/>
    <property type="project" value="InterPro"/>
</dbReference>
<dbReference type="Pfam" id="PF04685">
    <property type="entry name" value="DUF608"/>
    <property type="match status" value="1"/>
</dbReference>
<dbReference type="Pfam" id="PF12215">
    <property type="entry name" value="Glyco_hydr_116N"/>
    <property type="match status" value="1"/>
</dbReference>
<dbReference type="InterPro" id="IPR012341">
    <property type="entry name" value="6hp_glycosidase-like_sf"/>
</dbReference>
<dbReference type="InterPro" id="IPR052566">
    <property type="entry name" value="Non-lysos_glucosylceramidase"/>
</dbReference>
<gene>
    <name evidence="3" type="ORF">AAG747_07090</name>
</gene>
<protein>
    <submittedName>
        <fullName evidence="3">GH116 family glycosyl-hydrolase</fullName>
        <ecNumber evidence="3">3.2.1.-</ecNumber>
    </submittedName>
</protein>
<keyword evidence="4" id="KW-1185">Reference proteome</keyword>
<dbReference type="EMBL" id="JBDKWZ010000003">
    <property type="protein sequence ID" value="MEN7547665.1"/>
    <property type="molecule type" value="Genomic_DNA"/>
</dbReference>
<dbReference type="EC" id="3.2.1.-" evidence="3"/>
<evidence type="ECO:0000313" key="3">
    <source>
        <dbReference type="EMBL" id="MEN7547665.1"/>
    </source>
</evidence>
<evidence type="ECO:0000313" key="4">
    <source>
        <dbReference type="Proteomes" id="UP001403385"/>
    </source>
</evidence>
<dbReference type="Gene3D" id="1.50.10.10">
    <property type="match status" value="1"/>
</dbReference>
<dbReference type="SUPFAM" id="SSF48208">
    <property type="entry name" value="Six-hairpin glycosidases"/>
    <property type="match status" value="1"/>
</dbReference>
<dbReference type="GO" id="GO:0004553">
    <property type="term" value="F:hydrolase activity, hydrolyzing O-glycosyl compounds"/>
    <property type="evidence" value="ECO:0007669"/>
    <property type="project" value="InterPro"/>
</dbReference>
<organism evidence="3 4">
    <name type="scientific">Rapidithrix thailandica</name>
    <dbReference type="NCBI Taxonomy" id="413964"/>
    <lineage>
        <taxon>Bacteria</taxon>
        <taxon>Pseudomonadati</taxon>
        <taxon>Bacteroidota</taxon>
        <taxon>Cytophagia</taxon>
        <taxon>Cytophagales</taxon>
        <taxon>Flammeovirgaceae</taxon>
        <taxon>Rapidithrix</taxon>
    </lineage>
</organism>
<accession>A0AAW9S5F9</accession>
<proteinExistence type="predicted"/>
<evidence type="ECO:0000259" key="1">
    <source>
        <dbReference type="Pfam" id="PF04685"/>
    </source>
</evidence>
<feature type="domain" description="Glycosyl-hydrolase family 116 catalytic region" evidence="1">
    <location>
        <begin position="496"/>
        <end position="784"/>
    </location>
</feature>